<comment type="similarity">
    <text evidence="2">Belongs to the glutaredoxin family.</text>
</comment>
<dbReference type="GO" id="GO:0015038">
    <property type="term" value="F:glutathione disulfide oxidoreductase activity"/>
    <property type="evidence" value="ECO:0007669"/>
    <property type="project" value="TreeGrafter"/>
</dbReference>
<dbReference type="Gene3D" id="3.40.30.10">
    <property type="entry name" value="Glutaredoxin"/>
    <property type="match status" value="1"/>
</dbReference>
<name>A0A401SJH7_CHIPU</name>
<dbReference type="InterPro" id="IPR014025">
    <property type="entry name" value="Glutaredoxin_subgr"/>
</dbReference>
<comment type="caution">
    <text evidence="9">The sequence shown here is derived from an EMBL/GenBank/DDBJ whole genome shotgun (WGS) entry which is preliminary data.</text>
</comment>
<evidence type="ECO:0000313" key="9">
    <source>
        <dbReference type="EMBL" id="GCC30574.1"/>
    </source>
</evidence>
<evidence type="ECO:0000256" key="5">
    <source>
        <dbReference type="ARBA" id="ARBA00022982"/>
    </source>
</evidence>
<dbReference type="OrthoDB" id="418495at2759"/>
<dbReference type="STRING" id="137246.A0A401SJH7"/>
<evidence type="ECO:0000256" key="6">
    <source>
        <dbReference type="ARBA" id="ARBA00023157"/>
    </source>
</evidence>
<evidence type="ECO:0000256" key="3">
    <source>
        <dbReference type="ARBA" id="ARBA00013662"/>
    </source>
</evidence>
<dbReference type="OMA" id="NCKIQAG"/>
<dbReference type="EMBL" id="BEZZ01000310">
    <property type="protein sequence ID" value="GCC30574.1"/>
    <property type="molecule type" value="Genomic_DNA"/>
</dbReference>
<dbReference type="InterPro" id="IPR047185">
    <property type="entry name" value="GLRX1"/>
</dbReference>
<keyword evidence="5" id="KW-0249">Electron transport</keyword>
<dbReference type="SUPFAM" id="SSF52833">
    <property type="entry name" value="Thioredoxin-like"/>
    <property type="match status" value="1"/>
</dbReference>
<evidence type="ECO:0000256" key="4">
    <source>
        <dbReference type="ARBA" id="ARBA00022448"/>
    </source>
</evidence>
<dbReference type="InterPro" id="IPR011899">
    <property type="entry name" value="Glutaredoxin_euk/vir"/>
</dbReference>
<keyword evidence="4" id="KW-0813">Transport</keyword>
<dbReference type="InterPro" id="IPR011767">
    <property type="entry name" value="GLR_AS"/>
</dbReference>
<dbReference type="InterPro" id="IPR036249">
    <property type="entry name" value="Thioredoxin-like_sf"/>
</dbReference>
<dbReference type="PROSITE" id="PS00195">
    <property type="entry name" value="GLUTAREDOXIN_1"/>
    <property type="match status" value="1"/>
</dbReference>
<feature type="domain" description="Glutaredoxin" evidence="8">
    <location>
        <begin position="15"/>
        <end position="80"/>
    </location>
</feature>
<evidence type="ECO:0000259" key="8">
    <source>
        <dbReference type="Pfam" id="PF00462"/>
    </source>
</evidence>
<keyword evidence="10" id="KW-1185">Reference proteome</keyword>
<dbReference type="PROSITE" id="PS51354">
    <property type="entry name" value="GLUTAREDOXIN_2"/>
    <property type="match status" value="1"/>
</dbReference>
<keyword evidence="6" id="KW-1015">Disulfide bond</keyword>
<dbReference type="AlphaFoldDB" id="A0A401SJH7"/>
<reference evidence="9 10" key="1">
    <citation type="journal article" date="2018" name="Nat. Ecol. Evol.">
        <title>Shark genomes provide insights into elasmobranch evolution and the origin of vertebrates.</title>
        <authorList>
            <person name="Hara Y"/>
            <person name="Yamaguchi K"/>
            <person name="Onimaru K"/>
            <person name="Kadota M"/>
            <person name="Koyanagi M"/>
            <person name="Keeley SD"/>
            <person name="Tatsumi K"/>
            <person name="Tanaka K"/>
            <person name="Motone F"/>
            <person name="Kageyama Y"/>
            <person name="Nozu R"/>
            <person name="Adachi N"/>
            <person name="Nishimura O"/>
            <person name="Nakagawa R"/>
            <person name="Tanegashima C"/>
            <person name="Kiyatake I"/>
            <person name="Matsumoto R"/>
            <person name="Murakumo K"/>
            <person name="Nishida K"/>
            <person name="Terakita A"/>
            <person name="Kuratani S"/>
            <person name="Sato K"/>
            <person name="Hyodo S Kuraku.S."/>
        </authorList>
    </citation>
    <scope>NUCLEOTIDE SEQUENCE [LARGE SCALE GENOMIC DNA]</scope>
</reference>
<dbReference type="PANTHER" id="PTHR46185:SF1">
    <property type="entry name" value="GLUTAREDOXIN-1"/>
    <property type="match status" value="1"/>
</dbReference>
<dbReference type="InterPro" id="IPR002109">
    <property type="entry name" value="Glutaredoxin"/>
</dbReference>
<keyword evidence="7" id="KW-0676">Redox-active center</keyword>
<dbReference type="CDD" id="cd03419">
    <property type="entry name" value="GRX_GRXh_1_2_like"/>
    <property type="match status" value="1"/>
</dbReference>
<dbReference type="PRINTS" id="PR00160">
    <property type="entry name" value="GLUTAREDOXIN"/>
</dbReference>
<proteinExistence type="inferred from homology"/>
<organism evidence="9 10">
    <name type="scientific">Chiloscyllium punctatum</name>
    <name type="common">Brownbanded bambooshark</name>
    <name type="synonym">Hemiscyllium punctatum</name>
    <dbReference type="NCBI Taxonomy" id="137246"/>
    <lineage>
        <taxon>Eukaryota</taxon>
        <taxon>Metazoa</taxon>
        <taxon>Chordata</taxon>
        <taxon>Craniata</taxon>
        <taxon>Vertebrata</taxon>
        <taxon>Chondrichthyes</taxon>
        <taxon>Elasmobranchii</taxon>
        <taxon>Galeomorphii</taxon>
        <taxon>Galeoidea</taxon>
        <taxon>Orectolobiformes</taxon>
        <taxon>Hemiscylliidae</taxon>
        <taxon>Chiloscyllium</taxon>
    </lineage>
</organism>
<accession>A0A401SJH7</accession>
<dbReference type="NCBIfam" id="TIGR02180">
    <property type="entry name" value="GRX_euk"/>
    <property type="match status" value="1"/>
</dbReference>
<gene>
    <name evidence="9" type="ORF">chiPu_0009025</name>
</gene>
<sequence length="105" mass="11600">MAQDYVDSKIHPDKVVLFIKQSCPYCVSARNVLEAYDFKQDRLQIYDISGLPEMKAIQDYFEKITGARTVPRVFIGTECVGGGSDVVKLENDGLLKGKLSAIGAI</sequence>
<dbReference type="Proteomes" id="UP000287033">
    <property type="component" value="Unassembled WGS sequence"/>
</dbReference>
<dbReference type="Pfam" id="PF00462">
    <property type="entry name" value="Glutaredoxin"/>
    <property type="match status" value="1"/>
</dbReference>
<evidence type="ECO:0000256" key="2">
    <source>
        <dbReference type="ARBA" id="ARBA00007787"/>
    </source>
</evidence>
<evidence type="ECO:0000313" key="10">
    <source>
        <dbReference type="Proteomes" id="UP000287033"/>
    </source>
</evidence>
<comment type="function">
    <text evidence="1">Has a glutathione-disulfide oxidoreductase activity in the presence of NADPH and glutathione reductase. Reduces low molecular weight disulfides and proteins.</text>
</comment>
<evidence type="ECO:0000256" key="7">
    <source>
        <dbReference type="ARBA" id="ARBA00023284"/>
    </source>
</evidence>
<dbReference type="GO" id="GO:0005739">
    <property type="term" value="C:mitochondrion"/>
    <property type="evidence" value="ECO:0007669"/>
    <property type="project" value="TreeGrafter"/>
</dbReference>
<evidence type="ECO:0000256" key="1">
    <source>
        <dbReference type="ARBA" id="ARBA00002549"/>
    </source>
</evidence>
<dbReference type="PANTHER" id="PTHR46185">
    <property type="entry name" value="GLUTAREDOXIN-1"/>
    <property type="match status" value="1"/>
</dbReference>
<protein>
    <recommendedName>
        <fullName evidence="3">Glutaredoxin-1</fullName>
    </recommendedName>
</protein>